<evidence type="ECO:0000313" key="3">
    <source>
        <dbReference type="EMBL" id="RNB83777.1"/>
    </source>
</evidence>
<dbReference type="InterPro" id="IPR011053">
    <property type="entry name" value="Single_hybrid_motif"/>
</dbReference>
<name>A0A3M8D8T7_9BACL</name>
<gene>
    <name evidence="3" type="ORF">EDM59_14710</name>
</gene>
<dbReference type="EMBL" id="RHHU01000010">
    <property type="protein sequence ID" value="RNB83777.1"/>
    <property type="molecule type" value="Genomic_DNA"/>
</dbReference>
<dbReference type="CDD" id="cd06849">
    <property type="entry name" value="lipoyl_domain"/>
    <property type="match status" value="1"/>
</dbReference>
<organism evidence="3 4">
    <name type="scientific">Brevibacillus nitrificans</name>
    <dbReference type="NCBI Taxonomy" id="651560"/>
    <lineage>
        <taxon>Bacteria</taxon>
        <taxon>Bacillati</taxon>
        <taxon>Bacillota</taxon>
        <taxon>Bacilli</taxon>
        <taxon>Bacillales</taxon>
        <taxon>Paenibacillaceae</taxon>
        <taxon>Brevibacillus</taxon>
    </lineage>
</organism>
<keyword evidence="1" id="KW-0450">Lipoyl</keyword>
<evidence type="ECO:0000259" key="2">
    <source>
        <dbReference type="PROSITE" id="PS50968"/>
    </source>
</evidence>
<evidence type="ECO:0000313" key="4">
    <source>
        <dbReference type="Proteomes" id="UP000269573"/>
    </source>
</evidence>
<feature type="domain" description="Lipoyl-binding" evidence="2">
    <location>
        <begin position="2"/>
        <end position="77"/>
    </location>
</feature>
<proteinExistence type="predicted"/>
<dbReference type="Proteomes" id="UP000269573">
    <property type="component" value="Unassembled WGS sequence"/>
</dbReference>
<dbReference type="PROSITE" id="PS50968">
    <property type="entry name" value="BIOTINYL_LIPOYL"/>
    <property type="match status" value="1"/>
</dbReference>
<dbReference type="AlphaFoldDB" id="A0A3M8D8T7"/>
<comment type="caution">
    <text evidence="3">The sequence shown here is derived from an EMBL/GenBank/DDBJ whole genome shotgun (WGS) entry which is preliminary data.</text>
</comment>
<dbReference type="RefSeq" id="WP_122924288.1">
    <property type="nucleotide sequence ID" value="NZ_RHHU01000010.1"/>
</dbReference>
<evidence type="ECO:0000256" key="1">
    <source>
        <dbReference type="ARBA" id="ARBA00022823"/>
    </source>
</evidence>
<sequence length="79" mass="8470">MPIAVKVPKLGSSVKSGVLVRWLKEVGSFVAEGEAIAEIETEKITLDVEAPATGMIMIHYVSEEEIFSLDAVIALIEAV</sequence>
<dbReference type="InterPro" id="IPR003016">
    <property type="entry name" value="2-oxoA_DH_lipoyl-BS"/>
</dbReference>
<protein>
    <recommendedName>
        <fullName evidence="2">Lipoyl-binding domain-containing protein</fullName>
    </recommendedName>
</protein>
<dbReference type="Pfam" id="PF00364">
    <property type="entry name" value="Biotin_lipoyl"/>
    <property type="match status" value="1"/>
</dbReference>
<reference evidence="3 4" key="1">
    <citation type="submission" date="2018-10" db="EMBL/GenBank/DDBJ databases">
        <title>Phylogenomics of Brevibacillus.</title>
        <authorList>
            <person name="Dunlap C."/>
        </authorList>
    </citation>
    <scope>NUCLEOTIDE SEQUENCE [LARGE SCALE GENOMIC DNA]</scope>
    <source>
        <strain evidence="3 4">JCM 15774</strain>
    </source>
</reference>
<keyword evidence="4" id="KW-1185">Reference proteome</keyword>
<dbReference type="Gene3D" id="2.40.50.100">
    <property type="match status" value="1"/>
</dbReference>
<dbReference type="InterPro" id="IPR000089">
    <property type="entry name" value="Biotin_lipoyl"/>
</dbReference>
<dbReference type="SUPFAM" id="SSF51230">
    <property type="entry name" value="Single hybrid motif"/>
    <property type="match status" value="1"/>
</dbReference>
<accession>A0A3M8D8T7</accession>
<dbReference type="PROSITE" id="PS00189">
    <property type="entry name" value="LIPOYL"/>
    <property type="match status" value="1"/>
</dbReference>